<name>A0A9Q0PQY2_SALPP</name>
<reference evidence="2" key="2">
    <citation type="journal article" date="2023" name="Int. J. Mol. Sci.">
        <title>De Novo Assembly and Annotation of 11 Diverse Shrub Willow (Salix) Genomes Reveals Novel Gene Organization in Sex-Linked Regions.</title>
        <authorList>
            <person name="Hyden B."/>
            <person name="Feng K."/>
            <person name="Yates T.B."/>
            <person name="Jawdy S."/>
            <person name="Cereghino C."/>
            <person name="Smart L.B."/>
            <person name="Muchero W."/>
        </authorList>
    </citation>
    <scope>NUCLEOTIDE SEQUENCE</scope>
    <source>
        <tissue evidence="2">Shoot tip</tissue>
    </source>
</reference>
<dbReference type="Proteomes" id="UP001151532">
    <property type="component" value="Chromosome 9"/>
</dbReference>
<protein>
    <submittedName>
        <fullName evidence="2">Uncharacterized protein</fullName>
    </submittedName>
</protein>
<proteinExistence type="predicted"/>
<evidence type="ECO:0000313" key="3">
    <source>
        <dbReference type="Proteomes" id="UP001151532"/>
    </source>
</evidence>
<keyword evidence="1" id="KW-1133">Transmembrane helix</keyword>
<gene>
    <name evidence="2" type="ORF">OIU79_014499</name>
</gene>
<evidence type="ECO:0000313" key="2">
    <source>
        <dbReference type="EMBL" id="KAJ6692773.1"/>
    </source>
</evidence>
<keyword evidence="3" id="KW-1185">Reference proteome</keyword>
<sequence>MKNLGRGRRGFDYVIVWVKRKEAFAYVGVLVAGLFRTLSVL</sequence>
<reference evidence="2" key="1">
    <citation type="submission" date="2022-11" db="EMBL/GenBank/DDBJ databases">
        <authorList>
            <person name="Hyden B.L."/>
            <person name="Feng K."/>
            <person name="Yates T."/>
            <person name="Jawdy S."/>
            <person name="Smart L.B."/>
            <person name="Muchero W."/>
        </authorList>
    </citation>
    <scope>NUCLEOTIDE SEQUENCE</scope>
    <source>
        <tissue evidence="2">Shoot tip</tissue>
    </source>
</reference>
<dbReference type="AlphaFoldDB" id="A0A9Q0PQY2"/>
<keyword evidence="1" id="KW-0812">Transmembrane</keyword>
<comment type="caution">
    <text evidence="2">The sequence shown here is derived from an EMBL/GenBank/DDBJ whole genome shotgun (WGS) entry which is preliminary data.</text>
</comment>
<feature type="non-terminal residue" evidence="2">
    <location>
        <position position="41"/>
    </location>
</feature>
<dbReference type="EMBL" id="JAPFFK010000018">
    <property type="protein sequence ID" value="KAJ6692773.1"/>
    <property type="molecule type" value="Genomic_DNA"/>
</dbReference>
<keyword evidence="1" id="KW-0472">Membrane</keyword>
<organism evidence="2 3">
    <name type="scientific">Salix purpurea</name>
    <name type="common">Purple osier willow</name>
    <dbReference type="NCBI Taxonomy" id="77065"/>
    <lineage>
        <taxon>Eukaryota</taxon>
        <taxon>Viridiplantae</taxon>
        <taxon>Streptophyta</taxon>
        <taxon>Embryophyta</taxon>
        <taxon>Tracheophyta</taxon>
        <taxon>Spermatophyta</taxon>
        <taxon>Magnoliopsida</taxon>
        <taxon>eudicotyledons</taxon>
        <taxon>Gunneridae</taxon>
        <taxon>Pentapetalae</taxon>
        <taxon>rosids</taxon>
        <taxon>fabids</taxon>
        <taxon>Malpighiales</taxon>
        <taxon>Salicaceae</taxon>
        <taxon>Saliceae</taxon>
        <taxon>Salix</taxon>
    </lineage>
</organism>
<accession>A0A9Q0PQY2</accession>
<feature type="transmembrane region" description="Helical" evidence="1">
    <location>
        <begin position="23"/>
        <end position="40"/>
    </location>
</feature>
<evidence type="ECO:0000256" key="1">
    <source>
        <dbReference type="SAM" id="Phobius"/>
    </source>
</evidence>